<accession>W7IR43</accession>
<comment type="caution">
    <text evidence="1">The sequence shown here is derived from an EMBL/GenBank/DDBJ whole genome shotgun (WGS) entry which is preliminary data.</text>
</comment>
<dbReference type="STRING" id="909613.UO65_1107"/>
<proteinExistence type="predicted"/>
<evidence type="ECO:0000313" key="2">
    <source>
        <dbReference type="Proteomes" id="UP000019277"/>
    </source>
</evidence>
<dbReference type="AlphaFoldDB" id="W7IR43"/>
<organism evidence="1 2">
    <name type="scientific">Actinokineospora spheciospongiae</name>
    <dbReference type="NCBI Taxonomy" id="909613"/>
    <lineage>
        <taxon>Bacteria</taxon>
        <taxon>Bacillati</taxon>
        <taxon>Actinomycetota</taxon>
        <taxon>Actinomycetes</taxon>
        <taxon>Pseudonocardiales</taxon>
        <taxon>Pseudonocardiaceae</taxon>
        <taxon>Actinokineospora</taxon>
    </lineage>
</organism>
<evidence type="ECO:0000313" key="1">
    <source>
        <dbReference type="EMBL" id="EWC63430.1"/>
    </source>
</evidence>
<gene>
    <name evidence="1" type="ORF">UO65_1107</name>
</gene>
<name>W7IR43_9PSEU</name>
<keyword evidence="2" id="KW-1185">Reference proteome</keyword>
<reference evidence="1 2" key="1">
    <citation type="journal article" date="2014" name="Genome Announc.">
        <title>Draft Genome Sequence of the Antitrypanosomally Active Sponge-Associated Bacterium Actinokineospora sp. Strain EG49.</title>
        <authorList>
            <person name="Harjes J."/>
            <person name="Ryu T."/>
            <person name="Abdelmohsen U.R."/>
            <person name="Moitinho-Silva L."/>
            <person name="Horn H."/>
            <person name="Ravasi T."/>
            <person name="Hentschel U."/>
        </authorList>
    </citation>
    <scope>NUCLEOTIDE SEQUENCE [LARGE SCALE GENOMIC DNA]</scope>
    <source>
        <strain evidence="1 2">EG49</strain>
    </source>
</reference>
<dbReference type="EMBL" id="AYXG01000043">
    <property type="protein sequence ID" value="EWC63430.1"/>
    <property type="molecule type" value="Genomic_DNA"/>
</dbReference>
<dbReference type="RefSeq" id="WP_035279353.1">
    <property type="nucleotide sequence ID" value="NZ_AYXG01000043.1"/>
</dbReference>
<dbReference type="Proteomes" id="UP000019277">
    <property type="component" value="Unassembled WGS sequence"/>
</dbReference>
<protein>
    <submittedName>
        <fullName evidence="1">Uncharacterized protein</fullName>
    </submittedName>
</protein>
<sequence>MSDVPTVGAWVSVPDDCRMSFTLGEDEDTRLLLGEWATGFEVVLTDRSLDRLIETATTARERRVAAAAGENSETSGVSGG</sequence>
<dbReference type="OrthoDB" id="4565215at2"/>